<reference evidence="2 3" key="1">
    <citation type="submission" date="2019-06" db="EMBL/GenBank/DDBJ databases">
        <title>A chromosomal-level reference genome of Carpinus fangiana (Coryloideae, Betulaceae).</title>
        <authorList>
            <person name="Yang X."/>
            <person name="Wang Z."/>
            <person name="Zhang L."/>
            <person name="Hao G."/>
            <person name="Liu J."/>
            <person name="Yang Y."/>
        </authorList>
    </citation>
    <scope>NUCLEOTIDE SEQUENCE [LARGE SCALE GENOMIC DNA]</scope>
    <source>
        <strain evidence="2">Cfa_2016G</strain>
        <tissue evidence="2">Leaf</tissue>
    </source>
</reference>
<dbReference type="Proteomes" id="UP000327013">
    <property type="component" value="Chromosome 8"/>
</dbReference>
<organism evidence="2 3">
    <name type="scientific">Carpinus fangiana</name>
    <dbReference type="NCBI Taxonomy" id="176857"/>
    <lineage>
        <taxon>Eukaryota</taxon>
        <taxon>Viridiplantae</taxon>
        <taxon>Streptophyta</taxon>
        <taxon>Embryophyta</taxon>
        <taxon>Tracheophyta</taxon>
        <taxon>Spermatophyta</taxon>
        <taxon>Magnoliopsida</taxon>
        <taxon>eudicotyledons</taxon>
        <taxon>Gunneridae</taxon>
        <taxon>Pentapetalae</taxon>
        <taxon>rosids</taxon>
        <taxon>fabids</taxon>
        <taxon>Fagales</taxon>
        <taxon>Betulaceae</taxon>
        <taxon>Carpinus</taxon>
    </lineage>
</organism>
<protein>
    <submittedName>
        <fullName evidence="2">Uncharacterized protein</fullName>
    </submittedName>
</protein>
<evidence type="ECO:0000256" key="1">
    <source>
        <dbReference type="SAM" id="MobiDB-lite"/>
    </source>
</evidence>
<dbReference type="AlphaFoldDB" id="A0A5N6RP21"/>
<name>A0A5N6RP21_9ROSI</name>
<feature type="region of interest" description="Disordered" evidence="1">
    <location>
        <begin position="61"/>
        <end position="108"/>
    </location>
</feature>
<accession>A0A5N6RP21</accession>
<sequence length="108" mass="12186">MGGGEVTESYAMESAALDHSSVNKRQKAFNFNEYKGPTLAPQVQETVSAVRTHKCLDRTVRRSPTVDGGDGVFVEATEGDETDRPYRLYGDNRDKETNRRREEKEEES</sequence>
<dbReference type="EMBL" id="CM017328">
    <property type="protein sequence ID" value="KAE8124128.1"/>
    <property type="molecule type" value="Genomic_DNA"/>
</dbReference>
<gene>
    <name evidence="2" type="ORF">FH972_019037</name>
</gene>
<keyword evidence="3" id="KW-1185">Reference proteome</keyword>
<evidence type="ECO:0000313" key="2">
    <source>
        <dbReference type="EMBL" id="KAE8124128.1"/>
    </source>
</evidence>
<feature type="compositionally biased region" description="Basic and acidic residues" evidence="1">
    <location>
        <begin position="82"/>
        <end position="108"/>
    </location>
</feature>
<proteinExistence type="predicted"/>
<evidence type="ECO:0000313" key="3">
    <source>
        <dbReference type="Proteomes" id="UP000327013"/>
    </source>
</evidence>